<proteinExistence type="predicted"/>
<keyword evidence="3" id="KW-0540">Nuclease</keyword>
<dbReference type="AlphaFoldDB" id="A0AAW2RF46"/>
<dbReference type="Pfam" id="PF00078">
    <property type="entry name" value="RVT_1"/>
    <property type="match status" value="1"/>
</dbReference>
<evidence type="ECO:0000256" key="5">
    <source>
        <dbReference type="ARBA" id="ARBA00022801"/>
    </source>
</evidence>
<keyword evidence="6" id="KW-0695">RNA-directed DNA polymerase</keyword>
<sequence length="268" mass="30797">MEIYVDDMLVKNQSRDHHLLDLEECFKQLNTYGVKFNPKKCVFGVGGKFLGYLVTQRGIEANPDKIQVIQQMREPQTIKEVQQLTGRMAALNRFISWAWDREPREQLLLYLATSSTAASAVLAKSKNGTHLPVYYTSHMFQGAEGRYSPTEKLLLALVCAARKLRHYFLDHPITILTDKPLKHILQRGTGSRLIKWSYELNEFDLNTNPEVRSRPRLWQISWWSTILARKEKVTTSKNGRCSPMGPLLPPRREAGLSLIIPWGRKCSS</sequence>
<dbReference type="GO" id="GO:0016787">
    <property type="term" value="F:hydrolase activity"/>
    <property type="evidence" value="ECO:0007669"/>
    <property type="project" value="UniProtKB-KW"/>
</dbReference>
<dbReference type="InterPro" id="IPR050951">
    <property type="entry name" value="Retrovirus_Pol_polyprotein"/>
</dbReference>
<dbReference type="Gene3D" id="3.30.70.270">
    <property type="match status" value="1"/>
</dbReference>
<dbReference type="SUPFAM" id="SSF56672">
    <property type="entry name" value="DNA/RNA polymerases"/>
    <property type="match status" value="1"/>
</dbReference>
<evidence type="ECO:0000256" key="3">
    <source>
        <dbReference type="ARBA" id="ARBA00022722"/>
    </source>
</evidence>
<evidence type="ECO:0000256" key="4">
    <source>
        <dbReference type="ARBA" id="ARBA00022759"/>
    </source>
</evidence>
<feature type="domain" description="Reverse transcriptase" evidence="7">
    <location>
        <begin position="1"/>
        <end position="54"/>
    </location>
</feature>
<dbReference type="InterPro" id="IPR000477">
    <property type="entry name" value="RT_dom"/>
</dbReference>
<reference evidence="8" key="2">
    <citation type="journal article" date="2024" name="Plant">
        <title>Genomic evolution and insights into agronomic trait innovations of Sesamum species.</title>
        <authorList>
            <person name="Miao H."/>
            <person name="Wang L."/>
            <person name="Qu L."/>
            <person name="Liu H."/>
            <person name="Sun Y."/>
            <person name="Le M."/>
            <person name="Wang Q."/>
            <person name="Wei S."/>
            <person name="Zheng Y."/>
            <person name="Lin W."/>
            <person name="Duan Y."/>
            <person name="Cao H."/>
            <person name="Xiong S."/>
            <person name="Wang X."/>
            <person name="Wei L."/>
            <person name="Li C."/>
            <person name="Ma Q."/>
            <person name="Ju M."/>
            <person name="Zhao R."/>
            <person name="Li G."/>
            <person name="Mu C."/>
            <person name="Tian Q."/>
            <person name="Mei H."/>
            <person name="Zhang T."/>
            <person name="Gao T."/>
            <person name="Zhang H."/>
        </authorList>
    </citation>
    <scope>NUCLEOTIDE SEQUENCE</scope>
    <source>
        <strain evidence="8">G02</strain>
    </source>
</reference>
<dbReference type="PROSITE" id="PS50878">
    <property type="entry name" value="RT_POL"/>
    <property type="match status" value="1"/>
</dbReference>
<evidence type="ECO:0000313" key="8">
    <source>
        <dbReference type="EMBL" id="KAL0378882.1"/>
    </source>
</evidence>
<evidence type="ECO:0000256" key="1">
    <source>
        <dbReference type="ARBA" id="ARBA00022679"/>
    </source>
</evidence>
<dbReference type="GO" id="GO:0004519">
    <property type="term" value="F:endonuclease activity"/>
    <property type="evidence" value="ECO:0007669"/>
    <property type="project" value="UniProtKB-KW"/>
</dbReference>
<dbReference type="Pfam" id="PF17917">
    <property type="entry name" value="RT_RNaseH"/>
    <property type="match status" value="1"/>
</dbReference>
<reference evidence="8" key="1">
    <citation type="submission" date="2020-06" db="EMBL/GenBank/DDBJ databases">
        <authorList>
            <person name="Li T."/>
            <person name="Hu X."/>
            <person name="Zhang T."/>
            <person name="Song X."/>
            <person name="Zhang H."/>
            <person name="Dai N."/>
            <person name="Sheng W."/>
            <person name="Hou X."/>
            <person name="Wei L."/>
        </authorList>
    </citation>
    <scope>NUCLEOTIDE SEQUENCE</scope>
    <source>
        <strain evidence="8">G02</strain>
        <tissue evidence="8">Leaf</tissue>
    </source>
</reference>
<dbReference type="EMBL" id="JACGWJ010000013">
    <property type="protein sequence ID" value="KAL0378882.1"/>
    <property type="molecule type" value="Genomic_DNA"/>
</dbReference>
<evidence type="ECO:0000256" key="2">
    <source>
        <dbReference type="ARBA" id="ARBA00022695"/>
    </source>
</evidence>
<comment type="caution">
    <text evidence="8">The sequence shown here is derived from an EMBL/GenBank/DDBJ whole genome shotgun (WGS) entry which is preliminary data.</text>
</comment>
<dbReference type="PANTHER" id="PTHR37984:SF5">
    <property type="entry name" value="PROTEIN NYNRIN-LIKE"/>
    <property type="match status" value="1"/>
</dbReference>
<dbReference type="InterPro" id="IPR041373">
    <property type="entry name" value="RT_RNaseH"/>
</dbReference>
<keyword evidence="2" id="KW-0548">Nucleotidyltransferase</keyword>
<dbReference type="InterPro" id="IPR043128">
    <property type="entry name" value="Rev_trsase/Diguanyl_cyclase"/>
</dbReference>
<dbReference type="Gene3D" id="3.10.20.370">
    <property type="match status" value="1"/>
</dbReference>
<organism evidence="8">
    <name type="scientific">Sesamum radiatum</name>
    <name type="common">Black benniseed</name>
    <dbReference type="NCBI Taxonomy" id="300843"/>
    <lineage>
        <taxon>Eukaryota</taxon>
        <taxon>Viridiplantae</taxon>
        <taxon>Streptophyta</taxon>
        <taxon>Embryophyta</taxon>
        <taxon>Tracheophyta</taxon>
        <taxon>Spermatophyta</taxon>
        <taxon>Magnoliopsida</taxon>
        <taxon>eudicotyledons</taxon>
        <taxon>Gunneridae</taxon>
        <taxon>Pentapetalae</taxon>
        <taxon>asterids</taxon>
        <taxon>lamiids</taxon>
        <taxon>Lamiales</taxon>
        <taxon>Pedaliaceae</taxon>
        <taxon>Sesamum</taxon>
    </lineage>
</organism>
<keyword evidence="1" id="KW-0808">Transferase</keyword>
<keyword evidence="5" id="KW-0378">Hydrolase</keyword>
<evidence type="ECO:0000259" key="7">
    <source>
        <dbReference type="PROSITE" id="PS50878"/>
    </source>
</evidence>
<dbReference type="PANTHER" id="PTHR37984">
    <property type="entry name" value="PROTEIN CBG26694"/>
    <property type="match status" value="1"/>
</dbReference>
<dbReference type="GO" id="GO:0003964">
    <property type="term" value="F:RNA-directed DNA polymerase activity"/>
    <property type="evidence" value="ECO:0007669"/>
    <property type="project" value="UniProtKB-KW"/>
</dbReference>
<name>A0AAW2RF46_SESRA</name>
<accession>A0AAW2RF46</accession>
<keyword evidence="4" id="KW-0255">Endonuclease</keyword>
<dbReference type="InterPro" id="IPR043502">
    <property type="entry name" value="DNA/RNA_pol_sf"/>
</dbReference>
<gene>
    <name evidence="8" type="ORF">Sradi_3193700</name>
</gene>
<protein>
    <recommendedName>
        <fullName evidence="7">Reverse transcriptase domain-containing protein</fullName>
    </recommendedName>
</protein>
<evidence type="ECO:0000256" key="6">
    <source>
        <dbReference type="ARBA" id="ARBA00022918"/>
    </source>
</evidence>